<comment type="caution">
    <text evidence="1">The sequence shown here is derived from an EMBL/GenBank/DDBJ whole genome shotgun (WGS) entry which is preliminary data.</text>
</comment>
<organism evidence="1 2">
    <name type="scientific">Prorocentrum cordatum</name>
    <dbReference type="NCBI Taxonomy" id="2364126"/>
    <lineage>
        <taxon>Eukaryota</taxon>
        <taxon>Sar</taxon>
        <taxon>Alveolata</taxon>
        <taxon>Dinophyceae</taxon>
        <taxon>Prorocentrales</taxon>
        <taxon>Prorocentraceae</taxon>
        <taxon>Prorocentrum</taxon>
    </lineage>
</organism>
<name>A0ABN9YA10_9DINO</name>
<reference evidence="1" key="1">
    <citation type="submission" date="2023-10" db="EMBL/GenBank/DDBJ databases">
        <authorList>
            <person name="Chen Y."/>
            <person name="Shah S."/>
            <person name="Dougan E. K."/>
            <person name="Thang M."/>
            <person name="Chan C."/>
        </authorList>
    </citation>
    <scope>NUCLEOTIDE SEQUENCE [LARGE SCALE GENOMIC DNA]</scope>
</reference>
<gene>
    <name evidence="1" type="ORF">PCOR1329_LOCUS83925</name>
</gene>
<evidence type="ECO:0000313" key="1">
    <source>
        <dbReference type="EMBL" id="CAK0909546.1"/>
    </source>
</evidence>
<protein>
    <submittedName>
        <fullName evidence="1">Uncharacterized protein</fullName>
    </submittedName>
</protein>
<sequence length="208" mass="22464">VRIWTRGRAKDRGYDIDSLCSGGQLDTAHHRLYTCIRAHVVAARAESEVNAVFARAAIDNDEEMRPPLQSGAEVHMLDGDGNDAWCTPETTCDVLGSSATELEFVLDGSGSAPPLDALRRLGWAAALLDPQGGKPLRATCWAVPDSPPQRPAMAEHLALAFVGKAADRHCDVYADYTAVVRDSAKRPHGQLRPRAHDGCVKLFGQLAQ</sequence>
<proteinExistence type="predicted"/>
<accession>A0ABN9YA10</accession>
<feature type="non-terminal residue" evidence="1">
    <location>
        <position position="208"/>
    </location>
</feature>
<feature type="non-terminal residue" evidence="1">
    <location>
        <position position="1"/>
    </location>
</feature>
<keyword evidence="2" id="KW-1185">Reference proteome</keyword>
<evidence type="ECO:0000313" key="2">
    <source>
        <dbReference type="Proteomes" id="UP001189429"/>
    </source>
</evidence>
<dbReference type="EMBL" id="CAUYUJ010022215">
    <property type="protein sequence ID" value="CAK0909546.1"/>
    <property type="molecule type" value="Genomic_DNA"/>
</dbReference>
<dbReference type="Proteomes" id="UP001189429">
    <property type="component" value="Unassembled WGS sequence"/>
</dbReference>